<dbReference type="Proteomes" id="UP000789405">
    <property type="component" value="Unassembled WGS sequence"/>
</dbReference>
<evidence type="ECO:0000313" key="3">
    <source>
        <dbReference type="Proteomes" id="UP000789405"/>
    </source>
</evidence>
<dbReference type="AlphaFoldDB" id="A0A9N9DWH7"/>
<protein>
    <submittedName>
        <fullName evidence="2">3553_t:CDS:1</fullName>
    </submittedName>
</protein>
<reference evidence="2" key="1">
    <citation type="submission" date="2021-06" db="EMBL/GenBank/DDBJ databases">
        <authorList>
            <person name="Kallberg Y."/>
            <person name="Tangrot J."/>
            <person name="Rosling A."/>
        </authorList>
    </citation>
    <scope>NUCLEOTIDE SEQUENCE</scope>
    <source>
        <strain evidence="2">MA453B</strain>
    </source>
</reference>
<sequence>KTHDYSTKDIQDLSQKKCLKRKSNGNINGNTCNTNDNTCNDTNNNTNNGNKTEK</sequence>
<gene>
    <name evidence="2" type="ORF">DERYTH_LOCUS10440</name>
</gene>
<evidence type="ECO:0000256" key="1">
    <source>
        <dbReference type="SAM" id="MobiDB-lite"/>
    </source>
</evidence>
<evidence type="ECO:0000313" key="2">
    <source>
        <dbReference type="EMBL" id="CAG8655922.1"/>
    </source>
</evidence>
<feature type="compositionally biased region" description="Low complexity" evidence="1">
    <location>
        <begin position="24"/>
        <end position="54"/>
    </location>
</feature>
<keyword evidence="3" id="KW-1185">Reference proteome</keyword>
<name>A0A9N9DWH7_9GLOM</name>
<dbReference type="EMBL" id="CAJVPY010006083">
    <property type="protein sequence ID" value="CAG8655922.1"/>
    <property type="molecule type" value="Genomic_DNA"/>
</dbReference>
<feature type="region of interest" description="Disordered" evidence="1">
    <location>
        <begin position="21"/>
        <end position="54"/>
    </location>
</feature>
<organism evidence="2 3">
    <name type="scientific">Dentiscutata erythropus</name>
    <dbReference type="NCBI Taxonomy" id="1348616"/>
    <lineage>
        <taxon>Eukaryota</taxon>
        <taxon>Fungi</taxon>
        <taxon>Fungi incertae sedis</taxon>
        <taxon>Mucoromycota</taxon>
        <taxon>Glomeromycotina</taxon>
        <taxon>Glomeromycetes</taxon>
        <taxon>Diversisporales</taxon>
        <taxon>Gigasporaceae</taxon>
        <taxon>Dentiscutata</taxon>
    </lineage>
</organism>
<comment type="caution">
    <text evidence="2">The sequence shown here is derived from an EMBL/GenBank/DDBJ whole genome shotgun (WGS) entry which is preliminary data.</text>
</comment>
<accession>A0A9N9DWH7</accession>
<proteinExistence type="predicted"/>
<feature type="non-terminal residue" evidence="2">
    <location>
        <position position="1"/>
    </location>
</feature>